<protein>
    <submittedName>
        <fullName evidence="1">Oxidoreductase</fullName>
    </submittedName>
</protein>
<proteinExistence type="predicted"/>
<comment type="caution">
    <text evidence="1">The sequence shown here is derived from an EMBL/GenBank/DDBJ whole genome shotgun (WGS) entry which is preliminary data.</text>
</comment>
<dbReference type="AlphaFoldDB" id="A0A643EYW2"/>
<evidence type="ECO:0000313" key="1">
    <source>
        <dbReference type="EMBL" id="KAB0570609.1"/>
    </source>
</evidence>
<organism evidence="1">
    <name type="scientific">Brucella pituitosa</name>
    <dbReference type="NCBI Taxonomy" id="571256"/>
    <lineage>
        <taxon>Bacteria</taxon>
        <taxon>Pseudomonadati</taxon>
        <taxon>Pseudomonadota</taxon>
        <taxon>Alphaproteobacteria</taxon>
        <taxon>Hyphomicrobiales</taxon>
        <taxon>Brucellaceae</taxon>
        <taxon>Brucella/Ochrobactrum group</taxon>
        <taxon>Brucella</taxon>
    </lineage>
</organism>
<accession>A0A643EYW2</accession>
<dbReference type="RefSeq" id="WP_128094027.1">
    <property type="nucleotide sequence ID" value="NZ_JBHEEN010000006.1"/>
</dbReference>
<dbReference type="Gene3D" id="3.90.320.10">
    <property type="match status" value="1"/>
</dbReference>
<name>A0A643EYW2_9HYPH</name>
<dbReference type="EMBL" id="VZPE01000006">
    <property type="protein sequence ID" value="KAB0570609.1"/>
    <property type="molecule type" value="Genomic_DNA"/>
</dbReference>
<gene>
    <name evidence="1" type="ORF">F7Q93_15340</name>
</gene>
<sequence length="311" mass="34749">MAPLPKPQSTTVGAIYAAYEAQAKSWDSWGISVGEAGTECDRALWYGFRWASAHEVHSGRQLRLFETGNIEEDRLVADLERIGVDVYGQQDKIRLVSGFVRGKCDGKAMNVPEASKTEHLLEFKSSNAKGFALIVKDGCQKAKPLHYAQCQLGMHAFGLSRCLYLVSCKDSDSLYSERIEYDLEFCLRLVARCERIVFSDMPPSRISENPEFFGCMFCKHKAVCHHDAQPRVNCRTCLHAQPESGGDCHISCARWAKPLSIDEQRDGCPAHLYLPGMVNGEQIDVDEDAETITYRMKSGEVWVDGEGRKAA</sequence>
<dbReference type="InterPro" id="IPR011604">
    <property type="entry name" value="PDDEXK-like_dom_sf"/>
</dbReference>
<reference evidence="1" key="1">
    <citation type="submission" date="2019-09" db="EMBL/GenBank/DDBJ databases">
        <title>Draft genome sequences of 48 bacterial type strains from the CCUG.</title>
        <authorList>
            <person name="Tunovic T."/>
            <person name="Pineiro-Iglesias B."/>
            <person name="Unosson C."/>
            <person name="Inganas E."/>
            <person name="Ohlen M."/>
            <person name="Cardew S."/>
            <person name="Jensie-Markopoulos S."/>
            <person name="Salva-Serra F."/>
            <person name="Jaen-Luchoro D."/>
            <person name="Karlsson R."/>
            <person name="Svensson-Stadler L."/>
            <person name="Chun J."/>
            <person name="Moore E."/>
        </authorList>
    </citation>
    <scope>NUCLEOTIDE SEQUENCE</scope>
    <source>
        <strain evidence="1">CCUG 50899</strain>
    </source>
</reference>